<keyword evidence="5 7" id="KW-0687">Ribonucleoprotein</keyword>
<keyword evidence="4 7" id="KW-0689">Ribosomal protein</keyword>
<comment type="subunit">
    <text evidence="2 7">Part of the 30S ribosomal subunit.</text>
</comment>
<dbReference type="GO" id="GO:0009507">
    <property type="term" value="C:chloroplast"/>
    <property type="evidence" value="ECO:0007669"/>
    <property type="project" value="UniProtKB-SubCell"/>
</dbReference>
<evidence type="ECO:0000256" key="5">
    <source>
        <dbReference type="ARBA" id="ARBA00023274"/>
    </source>
</evidence>
<gene>
    <name evidence="7 9" type="primary">rps18</name>
</gene>
<dbReference type="HAMAP" id="MF_00270">
    <property type="entry name" value="Ribosomal_bS18"/>
    <property type="match status" value="1"/>
</dbReference>
<dbReference type="GO" id="GO:0003735">
    <property type="term" value="F:structural constituent of ribosome"/>
    <property type="evidence" value="ECO:0007669"/>
    <property type="project" value="InterPro"/>
</dbReference>
<dbReference type="GO" id="GO:0006412">
    <property type="term" value="P:translation"/>
    <property type="evidence" value="ECO:0007669"/>
    <property type="project" value="UniProtKB-UniRule"/>
</dbReference>
<dbReference type="RefSeq" id="YP_002000407.1">
    <property type="nucleotide sequence ID" value="NC_011031.1"/>
</dbReference>
<proteinExistence type="inferred from homology"/>
<dbReference type="PANTHER" id="PTHR13479">
    <property type="entry name" value="30S RIBOSOMAL PROTEIN S18"/>
    <property type="match status" value="1"/>
</dbReference>
<keyword evidence="9" id="KW-0934">Plastid</keyword>
<comment type="similarity">
    <text evidence="1 7 8">Belongs to the bacterial ribosomal protein bS18 family.</text>
</comment>
<organism evidence="9">
    <name type="scientific">Oedogonium cardiacum</name>
    <name type="common">Filamentous green alga</name>
    <dbReference type="NCBI Taxonomy" id="55995"/>
    <lineage>
        <taxon>Eukaryota</taxon>
        <taxon>Viridiplantae</taxon>
        <taxon>Chlorophyta</taxon>
        <taxon>core chlorophytes</taxon>
        <taxon>Chlorophyceae</taxon>
        <taxon>OCC clade</taxon>
        <taxon>Oedogoniales</taxon>
        <taxon>Oedogoniaceae</taxon>
        <taxon>Oedogonium</taxon>
    </lineage>
</organism>
<evidence type="ECO:0000256" key="7">
    <source>
        <dbReference type="HAMAP-Rule" id="MF_00270"/>
    </source>
</evidence>
<geneLocation type="chloroplast" evidence="9"/>
<comment type="subcellular location">
    <subcellularLocation>
        <location evidence="7">Plastid</location>
        <location evidence="7">Chloroplast</location>
    </subcellularLocation>
</comment>
<dbReference type="PANTHER" id="PTHR13479:SF40">
    <property type="entry name" value="SMALL RIBOSOMAL SUBUNIT PROTEIN BS18M"/>
    <property type="match status" value="1"/>
</dbReference>
<dbReference type="Gene3D" id="4.10.640.10">
    <property type="entry name" value="Ribosomal protein S18"/>
    <property type="match status" value="1"/>
</dbReference>
<keyword evidence="3 7" id="KW-0694">RNA-binding</keyword>
<dbReference type="GO" id="GO:0005763">
    <property type="term" value="C:mitochondrial small ribosomal subunit"/>
    <property type="evidence" value="ECO:0007669"/>
    <property type="project" value="TreeGrafter"/>
</dbReference>
<dbReference type="GeneID" id="6440064"/>
<protein>
    <recommendedName>
        <fullName evidence="6 7">Small ribosomal subunit protein bS18c</fullName>
    </recommendedName>
</protein>
<evidence type="ECO:0000256" key="2">
    <source>
        <dbReference type="ARBA" id="ARBA00011458"/>
    </source>
</evidence>
<dbReference type="NCBIfam" id="TIGR00165">
    <property type="entry name" value="S18"/>
    <property type="match status" value="1"/>
</dbReference>
<keyword evidence="9" id="KW-0150">Chloroplast</keyword>
<reference evidence="9" key="1">
    <citation type="journal article" date="2008" name="BMC Genomics">
        <title>Chloroplast DNA sequence of the green alga Oedogonium cardiacum (Chlorophyceae): unique genome architecture, derived characters shared with the Chaetophorales and novel genes acquired through horizontal transfer.</title>
        <authorList>
            <person name="Brouard J.S."/>
            <person name="Otis C."/>
            <person name="Lemieux C."/>
            <person name="Turmel M."/>
        </authorList>
    </citation>
    <scope>NUCLEOTIDE SEQUENCE [LARGE SCALE GENOMIC DNA]</scope>
    <source>
        <strain evidence="9">SAG 575-1b</strain>
    </source>
</reference>
<sequence>MKIIKINISLTEKFIRNDLDSYNYTYNWNLNQSKKSKGIQQGRRHYRNRLQEKRQQNFQAYLMQRRIRSGFETPKLDKKRAIPIIAPKSIFILLKPKNKIIYDRKFIDYKNRSLLQEYISFDGKILPKRKTGVTTKQQRFLTKAIKTARILGLLPFVKKEKGFFR</sequence>
<name>B3V4Q3_OEDCA</name>
<evidence type="ECO:0000313" key="9">
    <source>
        <dbReference type="EMBL" id="ACC97254.1"/>
    </source>
</evidence>
<dbReference type="GO" id="GO:0070181">
    <property type="term" value="F:small ribosomal subunit rRNA binding"/>
    <property type="evidence" value="ECO:0007669"/>
    <property type="project" value="TreeGrafter"/>
</dbReference>
<dbReference type="SUPFAM" id="SSF46911">
    <property type="entry name" value="Ribosomal protein S18"/>
    <property type="match status" value="1"/>
</dbReference>
<dbReference type="InterPro" id="IPR001648">
    <property type="entry name" value="Ribosomal_bS18"/>
</dbReference>
<dbReference type="EMBL" id="EU677193">
    <property type="protein sequence ID" value="ACC97254.1"/>
    <property type="molecule type" value="Genomic_DNA"/>
</dbReference>
<evidence type="ECO:0000256" key="1">
    <source>
        <dbReference type="ARBA" id="ARBA00005589"/>
    </source>
</evidence>
<evidence type="ECO:0000256" key="4">
    <source>
        <dbReference type="ARBA" id="ARBA00022980"/>
    </source>
</evidence>
<dbReference type="PRINTS" id="PR00974">
    <property type="entry name" value="RIBOSOMALS18"/>
</dbReference>
<evidence type="ECO:0000256" key="8">
    <source>
        <dbReference type="RuleBase" id="RU003910"/>
    </source>
</evidence>
<evidence type="ECO:0000256" key="6">
    <source>
        <dbReference type="ARBA" id="ARBA00035266"/>
    </source>
</evidence>
<evidence type="ECO:0000256" key="3">
    <source>
        <dbReference type="ARBA" id="ARBA00022884"/>
    </source>
</evidence>
<reference evidence="9" key="2">
    <citation type="submission" date="2008-04" db="EMBL/GenBank/DDBJ databases">
        <authorList>
            <consortium name="US DOE Joint Genome Institute"/>
            <person name="Lucas S."/>
            <person name="Copeland A."/>
            <person name="Lapidus A."/>
            <person name="Glavina del Rio T."/>
            <person name="Pitluck S."/>
            <person name="Sun H."/>
            <person name="Schmutz J."/>
            <person name="Larimer F."/>
            <person name="Land M."/>
            <person name="Hauser L."/>
            <person name="Kyrpides N."/>
            <person name="Anderson I."/>
            <person name="Herlemann D.P.R."/>
            <person name="Geissinger O."/>
            <person name="Ikeda-Ohtsubo W."/>
            <person name="Kunin V."/>
            <person name="Humgenholtz P."/>
            <person name="Brune A."/>
            <person name="Richardson P."/>
        </authorList>
    </citation>
    <scope>NUCLEOTIDE SEQUENCE</scope>
    <source>
        <strain evidence="9">SAG 575-1b</strain>
    </source>
</reference>
<accession>B3V4Q3</accession>
<dbReference type="AlphaFoldDB" id="B3V4Q3"/>
<dbReference type="Pfam" id="PF01084">
    <property type="entry name" value="Ribosomal_S18"/>
    <property type="match status" value="1"/>
</dbReference>
<keyword evidence="7" id="KW-0699">rRNA-binding</keyword>
<dbReference type="InterPro" id="IPR036870">
    <property type="entry name" value="Ribosomal_bS18_sf"/>
</dbReference>